<keyword evidence="1" id="KW-0732">Signal</keyword>
<evidence type="ECO:0000313" key="2">
    <source>
        <dbReference type="EMBL" id="KTC86801.1"/>
    </source>
</evidence>
<gene>
    <name evidence="2" type="ORF">Lbru_0742</name>
</gene>
<evidence type="ECO:0000256" key="1">
    <source>
        <dbReference type="SAM" id="SignalP"/>
    </source>
</evidence>
<evidence type="ECO:0008006" key="4">
    <source>
        <dbReference type="Google" id="ProtNLM"/>
    </source>
</evidence>
<name>A0A0W0SU44_9GAMM</name>
<dbReference type="RefSeq" id="WP_058440821.1">
    <property type="nucleotide sequence ID" value="NZ_CAAAHU010000022.1"/>
</dbReference>
<feature type="signal peptide" evidence="1">
    <location>
        <begin position="1"/>
        <end position="22"/>
    </location>
</feature>
<protein>
    <recommendedName>
        <fullName evidence="4">DUF4189 domain-containing protein</fullName>
    </recommendedName>
</protein>
<keyword evidence="3" id="KW-1185">Reference proteome</keyword>
<accession>A0A0W0SU44</accession>
<dbReference type="PATRIC" id="fig|29422.6.peg.777"/>
<organism evidence="2 3">
    <name type="scientific">Legionella brunensis</name>
    <dbReference type="NCBI Taxonomy" id="29422"/>
    <lineage>
        <taxon>Bacteria</taxon>
        <taxon>Pseudomonadati</taxon>
        <taxon>Pseudomonadota</taxon>
        <taxon>Gammaproteobacteria</taxon>
        <taxon>Legionellales</taxon>
        <taxon>Legionellaceae</taxon>
        <taxon>Legionella</taxon>
    </lineage>
</organism>
<reference evidence="2 3" key="1">
    <citation type="submission" date="2015-11" db="EMBL/GenBank/DDBJ databases">
        <title>Genomic analysis of 38 Legionella species identifies large and diverse effector repertoires.</title>
        <authorList>
            <person name="Burstein D."/>
            <person name="Amaro F."/>
            <person name="Zusman T."/>
            <person name="Lifshitz Z."/>
            <person name="Cohen O."/>
            <person name="Gilbert J.A."/>
            <person name="Pupko T."/>
            <person name="Shuman H.A."/>
            <person name="Segal G."/>
        </authorList>
    </citation>
    <scope>NUCLEOTIDE SEQUENCE [LARGE SCALE GENOMIC DNA]</scope>
    <source>
        <strain evidence="2 3">ATCC 43878</strain>
    </source>
</reference>
<dbReference type="EMBL" id="LNXV01000004">
    <property type="protein sequence ID" value="KTC86801.1"/>
    <property type="molecule type" value="Genomic_DNA"/>
</dbReference>
<sequence length="147" mass="16419">MKNKLLAIVFSGCFFLSQSSSGVTVVDTTYWKCTAHDEENKMWVGHSDYQLTSLNRAMEACKKQSQAPSTCKTSKADCEAIVNGMTTRPMWRCIALDLAAIPWSSNIYDRADDAALGAKSYCQANSALPETCYVYLFTCRNLNMRKL</sequence>
<dbReference type="STRING" id="29422.Lbru_0742"/>
<evidence type="ECO:0000313" key="3">
    <source>
        <dbReference type="Proteomes" id="UP000054742"/>
    </source>
</evidence>
<feature type="chain" id="PRO_5006912331" description="DUF4189 domain-containing protein" evidence="1">
    <location>
        <begin position="23"/>
        <end position="147"/>
    </location>
</feature>
<proteinExistence type="predicted"/>
<dbReference type="OrthoDB" id="5652118at2"/>
<dbReference type="Proteomes" id="UP000054742">
    <property type="component" value="Unassembled WGS sequence"/>
</dbReference>
<comment type="caution">
    <text evidence="2">The sequence shown here is derived from an EMBL/GenBank/DDBJ whole genome shotgun (WGS) entry which is preliminary data.</text>
</comment>
<dbReference type="AlphaFoldDB" id="A0A0W0SU44"/>